<organism evidence="2 3">
    <name type="scientific">Echinops telfairi</name>
    <name type="common">Lesser hedgehog tenrec</name>
    <dbReference type="NCBI Taxonomy" id="9371"/>
    <lineage>
        <taxon>Eukaryota</taxon>
        <taxon>Metazoa</taxon>
        <taxon>Chordata</taxon>
        <taxon>Craniata</taxon>
        <taxon>Vertebrata</taxon>
        <taxon>Euteleostomi</taxon>
        <taxon>Mammalia</taxon>
        <taxon>Eutheria</taxon>
        <taxon>Afrotheria</taxon>
        <taxon>Tenrecidae</taxon>
        <taxon>Tenrecinae</taxon>
        <taxon>Echinops</taxon>
    </lineage>
</organism>
<dbReference type="RefSeq" id="XP_004700882.2">
    <property type="nucleotide sequence ID" value="XM_004700825.3"/>
</dbReference>
<sequence>MGGFRPAMIPAALLLCSFLLCRGHSTSYGTQAKALRRLPSLGSQPPFSDSLLCQTLLPKSLPGFTHMAPLPRFLVGLSLRNALEKAGCQAYGWAVERQLYRLGGVRATQLLVHHLQGPQRGGSVQKAESPDALILALHLLAGEQPGSERARRSLHPEDCKQEQEETVQSILRWVPNVGTYYNLGTALYYAAQNCMDKAKERSQEGAMDLGYDLVMTMAGLSGGPTGLVISSALKPAVKAGVEQLIQYFYEQETNTPVPEASQEYW</sequence>
<feature type="signal peptide" evidence="1">
    <location>
        <begin position="1"/>
        <end position="23"/>
    </location>
</feature>
<gene>
    <name evidence="3" type="primary">LOC101661282</name>
</gene>
<accession>A0ABM0IIL3</accession>
<feature type="chain" id="PRO_5046256300" evidence="1">
    <location>
        <begin position="24"/>
        <end position="265"/>
    </location>
</feature>
<keyword evidence="1" id="KW-0732">Signal</keyword>
<evidence type="ECO:0000313" key="2">
    <source>
        <dbReference type="Proteomes" id="UP000694863"/>
    </source>
</evidence>
<dbReference type="Proteomes" id="UP000694863">
    <property type="component" value="Unplaced"/>
</dbReference>
<dbReference type="PANTHER" id="PTHR15011">
    <property type="entry name" value="APOLIPOPROTEIN F"/>
    <property type="match status" value="1"/>
</dbReference>
<proteinExistence type="predicted"/>
<evidence type="ECO:0000256" key="1">
    <source>
        <dbReference type="SAM" id="SignalP"/>
    </source>
</evidence>
<protein>
    <submittedName>
        <fullName evidence="3">Apolipoprotein F-like</fullName>
    </submittedName>
</protein>
<reference evidence="3" key="1">
    <citation type="submission" date="2025-08" db="UniProtKB">
        <authorList>
            <consortium name="RefSeq"/>
        </authorList>
    </citation>
    <scope>IDENTIFICATION</scope>
</reference>
<dbReference type="GeneID" id="101661282"/>
<dbReference type="Pfam" id="PF15148">
    <property type="entry name" value="Apolipo_F"/>
    <property type="match status" value="1"/>
</dbReference>
<name>A0ABM0IIL3_ECHTE</name>
<dbReference type="PANTHER" id="PTHR15011:SF3">
    <property type="entry name" value="APOLIPOPROTEIN F"/>
    <property type="match status" value="1"/>
</dbReference>
<dbReference type="InterPro" id="IPR026114">
    <property type="entry name" value="APOF"/>
</dbReference>
<keyword evidence="2" id="KW-1185">Reference proteome</keyword>
<evidence type="ECO:0000313" key="3">
    <source>
        <dbReference type="RefSeq" id="XP_004700882.2"/>
    </source>
</evidence>